<organism evidence="2 3">
    <name type="scientific">Edaphobacter aggregans</name>
    <dbReference type="NCBI Taxonomy" id="570835"/>
    <lineage>
        <taxon>Bacteria</taxon>
        <taxon>Pseudomonadati</taxon>
        <taxon>Acidobacteriota</taxon>
        <taxon>Terriglobia</taxon>
        <taxon>Terriglobales</taxon>
        <taxon>Acidobacteriaceae</taxon>
        <taxon>Edaphobacter</taxon>
    </lineage>
</organism>
<evidence type="ECO:0000256" key="1">
    <source>
        <dbReference type="SAM" id="Phobius"/>
    </source>
</evidence>
<dbReference type="Proteomes" id="UP000269669">
    <property type="component" value="Unassembled WGS sequence"/>
</dbReference>
<feature type="transmembrane region" description="Helical" evidence="1">
    <location>
        <begin position="99"/>
        <end position="119"/>
    </location>
</feature>
<protein>
    <submittedName>
        <fullName evidence="2">Uncharacterized protein</fullName>
    </submittedName>
</protein>
<sequence length="126" mass="13039">MIKSFMRAVRAAQKDLQALILITFIGAALLAPAATVAQNLGTTPATGQAVQGQTASQPEGAFLNLVNWVCNVICPVGAGVAVVATVLQWRSGRSWLPSAMTAGGLICVSGILRLIEYFISQGQAIG</sequence>
<dbReference type="OrthoDB" id="117684at2"/>
<keyword evidence="1" id="KW-0812">Transmembrane</keyword>
<evidence type="ECO:0000313" key="2">
    <source>
        <dbReference type="EMBL" id="RSL18820.1"/>
    </source>
</evidence>
<keyword evidence="1" id="KW-0472">Membrane</keyword>
<proteinExistence type="predicted"/>
<gene>
    <name evidence="2" type="ORF">EDE15_4423</name>
</gene>
<reference evidence="2 3" key="1">
    <citation type="submission" date="2018-12" db="EMBL/GenBank/DDBJ databases">
        <title>Sequencing of bacterial isolates from soil warming experiment in Harvard Forest, Massachusetts, USA.</title>
        <authorList>
            <person name="Deangelis K."/>
        </authorList>
    </citation>
    <scope>NUCLEOTIDE SEQUENCE [LARGE SCALE GENOMIC DNA]</scope>
    <source>
        <strain evidence="2 3">EB153</strain>
    </source>
</reference>
<keyword evidence="1" id="KW-1133">Transmembrane helix</keyword>
<dbReference type="EMBL" id="RSDW01000001">
    <property type="protein sequence ID" value="RSL18820.1"/>
    <property type="molecule type" value="Genomic_DNA"/>
</dbReference>
<dbReference type="RefSeq" id="WP_125487122.1">
    <property type="nucleotide sequence ID" value="NZ_RSDW01000001.1"/>
</dbReference>
<accession>A0A428MPL6</accession>
<dbReference type="AlphaFoldDB" id="A0A428MPL6"/>
<keyword evidence="3" id="KW-1185">Reference proteome</keyword>
<evidence type="ECO:0000313" key="3">
    <source>
        <dbReference type="Proteomes" id="UP000269669"/>
    </source>
</evidence>
<feature type="transmembrane region" description="Helical" evidence="1">
    <location>
        <begin position="65"/>
        <end position="87"/>
    </location>
</feature>
<name>A0A428MPL6_9BACT</name>
<comment type="caution">
    <text evidence="2">The sequence shown here is derived from an EMBL/GenBank/DDBJ whole genome shotgun (WGS) entry which is preliminary data.</text>
</comment>